<feature type="compositionally biased region" description="Polar residues" evidence="2">
    <location>
        <begin position="2073"/>
        <end position="2084"/>
    </location>
</feature>
<dbReference type="Pfam" id="PF05860">
    <property type="entry name" value="TPS"/>
    <property type="match status" value="1"/>
</dbReference>
<dbReference type="InterPro" id="IPR008638">
    <property type="entry name" value="FhaB/CdiA-like_TPS"/>
</dbReference>
<feature type="region of interest" description="Disordered" evidence="2">
    <location>
        <begin position="2149"/>
        <end position="2173"/>
    </location>
</feature>
<dbReference type="NCBIfam" id="TIGR01901">
    <property type="entry name" value="adhes_NPXG"/>
    <property type="match status" value="1"/>
</dbReference>
<feature type="compositionally biased region" description="Low complexity" evidence="2">
    <location>
        <begin position="2049"/>
        <end position="2067"/>
    </location>
</feature>
<dbReference type="EMBL" id="AAQH01000001">
    <property type="protein sequence ID" value="EAT13800.1"/>
    <property type="molecule type" value="Genomic_DNA"/>
</dbReference>
<feature type="region of interest" description="Disordered" evidence="2">
    <location>
        <begin position="2860"/>
        <end position="2881"/>
    </location>
</feature>
<organism evidence="4 5">
    <name type="scientific">Bermanella marisrubri</name>
    <dbReference type="NCBI Taxonomy" id="207949"/>
    <lineage>
        <taxon>Bacteria</taxon>
        <taxon>Pseudomonadati</taxon>
        <taxon>Pseudomonadota</taxon>
        <taxon>Gammaproteobacteria</taxon>
        <taxon>Oceanospirillales</taxon>
        <taxon>Oceanospirillaceae</taxon>
        <taxon>Bermanella</taxon>
    </lineage>
</organism>
<feature type="region of interest" description="Disordered" evidence="2">
    <location>
        <begin position="1788"/>
        <end position="1810"/>
    </location>
</feature>
<feature type="domain" description="Filamentous haemagglutinin FhaB/tRNA nuclease CdiA-like TPS" evidence="3">
    <location>
        <begin position="56"/>
        <end position="176"/>
    </location>
</feature>
<feature type="compositionally biased region" description="Polar residues" evidence="2">
    <location>
        <begin position="2156"/>
        <end position="2173"/>
    </location>
</feature>
<feature type="compositionally biased region" description="Polar residues" evidence="2">
    <location>
        <begin position="2794"/>
        <end position="2804"/>
    </location>
</feature>
<dbReference type="Gene3D" id="2.160.20.10">
    <property type="entry name" value="Single-stranded right-handed beta-helix, Pectin lyase-like"/>
    <property type="match status" value="1"/>
</dbReference>
<feature type="region of interest" description="Disordered" evidence="2">
    <location>
        <begin position="2048"/>
        <end position="2084"/>
    </location>
</feature>
<sequence>MPAVSSTKPVLSLFRAYKKPLALFTLIVYASLPNLVVAQGVVSAINGKGVALEESANGIPVVNINKPSDGGVSRNEYNQFNVGEEGLILNNSPDIVATQLAGYIDGNSRLEGQQASIILNEVIGANPSQLLGYTEVAGQQAEVVIANQNGITCNGCGFINTPRATLTTGQLMFDGAQFSGFDVSKGKVDIGELGFNGSNVEQIDILARSIDINGDLWANQLNLVTGQNTISTDLEQIEKNTLATSDESSTPEFSLDVAAIGGMYANRIHLVGTEQGLGVNLGGDVIATSNFTLDQSGNITNSGTIAANQVDFTAQSLINNEKGKLISADGGSAISLSERLENSGAITSDQNLTIDTQSFANTGLVQGNNTDVTTALFSNAGNQAKLHAKNELSIDVTNDDIVNEGVIYAGDTVNLDANDKSIVNRNSIEASNNINLTSNAVINGQDNAGSTDALPTIVAREGQLNIQTTELENTALIAGDSIQIASQQFRNHGRQAKIQAGSSISIDVESDINNTEGALIYSAGNTSLTTQNNVNNSNAILAADGDFDFVGQAFNNYSADSNNNFAALQVVGNATLSTNQINNSLGSVIATENGLLDMDNSGAISNTGLIAGAQVDITTDAITNSGVDAQIQAKESLSIAAIQTWYNKMGALIFSEGVASLSSQGYFYNDSGIVETLGALSIDAERIYNQKNTHHNEKGYLVSSGDMSVTGSLYNKVAAIQSNGNFNQDQGLFHNESTGVVKAVNGEATFNSTDWDNYGFVGGNKLDITAKTIDNDGDKALVLAHENLRMKTTLGDLRNRNGGVLYSFGSAGFDVDGTLLNESSIIETSGSLFITAGELTNKRTVFITDVDDYDIDRRTNYVIATDLEDYFPNYIYDLIEKDRLPGGYIHKMVENSITTREVFTIEEMSQESFILSGDNIDLNIKGAIRNEYSTISALGNNDAASFDVINFEFEEKQIDKKTGKYTFVILSKCNWPERCLKGRDRAPSNPRDIRHPPKVVDSSNNSDFKKVVSTISANKKLSIKAETISNGTSDKANESDSVVINAPKDVSDKSTDIITSEIINAGSNLDDLSYGALFSQVDNGNHGYLIETNPNFTEYQNFISSDYMLERMGVDINENDAVRLGDGYFEQDLVRDQILDLTGVQFVDDSQSIQDQYIALMENALTAKENLTLSIGVELTLEQIEALDKPIVWMVEKQFETKDGVKTALVPQVYFNDTMGLSLREDGALIAADTVDLEATNEIANAGVIKAKDKLKLVANDIKNTNKLVSKNEMDLVAQRDIHNASGLIDSARININAGRDFINQTQVEVVDLSGANSTFKQSLVGDTATINAQELNITAGNDVKFIGSDVNVEGDLVVEAVNNIEMTTAKIIEEAISGNFYNVSSTQHQTTEIGAGTVLMIAGGTVKSEGAKVASDGNLEIDANDIQLLAVKNTEDKDIFYNYGGGDTEHTQSHSEEVIASAFTSDGVLTLSSKNDIISKGTQFSGKDGVNLSAEGNVLLATETALNTSRVDKTSKSSGFGGSTRRASTEINESLTHLGSSINSDGSITIQSGGNTALVGSTIEAGENVNLDATGDLLVSAAVNDSFNQYTKTKKGSFTQSSQNKGAKTQEAIASSISAGTNLNINTAGNVTVKGSDLSAQETMTIGDDVIAQSQDGSAQLSPDGQFVNQEGEQVGNVTVTTQELKNESWNEKSSGFSGILKDIASGVSLMVSSVAATAGIPVDAEIEVGSSSSERSQQTIQQASNLQAKNLNVDVAGDVAVIGSNATVQDTANIDAQSFTMDAAKESSSYSKTESTTTVSSSAPSVGENEITVANLSETKTSTTEATTSTTWSGSSLNAGNLNINTDKAVNIVSSDVTVQGDTDIQAEDIVVSGRQDTTETTTTLKEEIKTVSVGVKNAYVDTAQAIEELNSAKNAVRDAKQAYDDAKQKIADGQMPASELKYFETNIAAATANLTNATIAVASAGATAAGTTGTGGFYATGNASVETNESSSTEVSSTWNGSNVNLGGNATLQAQDEIQVKGSNVAVGGELQLDAEDINLLAGENSTQTSSDSSSHTESASYSTNGGPSGSLSANKTESSSESQYYTNTQIVAGSLSSDSENLTLSGANVDAGVVDISTENLLVESLQNTSTSNSQTQGANLSLGGVAPPTSGGINQQQSESSSAWVDQQSSITGGNVSIKAKDTTLRGGLIAAQDENGADNGNLNFVTDTLTVENIQDHDTSSDKGFSLNTGASTTTVGANYSGHDKRQTTKATIGNGNVTVGGEQLAETDIDVNRDTSNAQEITKNHELGGLDATVTVDHRLASEEGRQDIANDFEDTAEHGQDIARTTSKLIEDDNLNALNFGETLHNNAQATQLKNDLVRNPENAELLAGLKSDDPEVYAQAVKDLGQLAQAKFGLDLSEVDLYDGEKTTSGSLGDNALTDVKGGTVVDKNNANAGDIFVDAGDGASKTDMANTLGHEVLESQDFQGKDSSLTGGLFGTNTDSQQESLANAFGEQFSDRINQAAGGNLDSTGGADFSNNLKNSQAVQAGTQKANTVGNAIVEHRQLYVSEAKAIIDHAQTYADRHDISLDQAKQELTQQALLQVDSEWADQAHIQENDRAREGLKEIAAEIPPIKDAYVNGGLVGAFIATPPDKENQYINANQARMIEDGAAGEDNYMSKYATENGELSVELTPMQQVGETVDGIVNGAISIGEGLIEDYPGTMDDMVQVIRDGVGGCVDAGLDCVLSDPREGYSGDRAFVDLLQGDRESAVSNNNIELAGEVAPVLPVVLKLKNIDLSGQTVDTQIGAGTNGSYNAENDFDGKNPSDSTAQETDLQAKKELVESKLLSAQEITGAYTKNNKAEDLKLYEDLKRAEQRTEPEYKRDPKSAGFDAGDRILTGIKNILEGLDSAE</sequence>
<reference evidence="4 5" key="1">
    <citation type="submission" date="2006-03" db="EMBL/GenBank/DDBJ databases">
        <authorList>
            <person name="Pinhassi J."/>
            <person name="Pedros-Alio C."/>
            <person name="Ferriera S."/>
            <person name="Johnson J."/>
            <person name="Kravitz S."/>
            <person name="Halpern A."/>
            <person name="Remington K."/>
            <person name="Beeson K."/>
            <person name="Tran B."/>
            <person name="Rogers Y.-H."/>
            <person name="Friedman R."/>
            <person name="Venter J.C."/>
        </authorList>
    </citation>
    <scope>NUCLEOTIDE SEQUENCE [LARGE SCALE GENOMIC DNA]</scope>
    <source>
        <strain evidence="4 5">RED65</strain>
    </source>
</reference>
<evidence type="ECO:0000256" key="2">
    <source>
        <dbReference type="SAM" id="MobiDB-lite"/>
    </source>
</evidence>
<keyword evidence="1" id="KW-0175">Coiled coil</keyword>
<dbReference type="HOGENOM" id="CLU_226473_0_0_6"/>
<dbReference type="GO" id="GO:0003824">
    <property type="term" value="F:catalytic activity"/>
    <property type="evidence" value="ECO:0007669"/>
    <property type="project" value="UniProtKB-ARBA"/>
</dbReference>
<dbReference type="STRING" id="207949.RED65_10419"/>
<dbReference type="InterPro" id="IPR012334">
    <property type="entry name" value="Pectin_lyas_fold"/>
</dbReference>
<gene>
    <name evidence="4" type="ORF">RED65_10419</name>
</gene>
<dbReference type="OrthoDB" id="2664633at2"/>
<dbReference type="InterPro" id="IPR011050">
    <property type="entry name" value="Pectin_lyase_fold/virulence"/>
</dbReference>
<dbReference type="SMART" id="SM00912">
    <property type="entry name" value="Haemagg_act"/>
    <property type="match status" value="1"/>
</dbReference>
<feature type="region of interest" description="Disordered" evidence="2">
    <location>
        <begin position="2794"/>
        <end position="2823"/>
    </location>
</feature>
<dbReference type="Pfam" id="PF13332">
    <property type="entry name" value="Fil_haemagg_2"/>
    <property type="match status" value="3"/>
</dbReference>
<accession>Q1N5Z2</accession>
<feature type="region of interest" description="Disordered" evidence="2">
    <location>
        <begin position="983"/>
        <end position="1002"/>
    </location>
</feature>
<evidence type="ECO:0000256" key="1">
    <source>
        <dbReference type="SAM" id="Coils"/>
    </source>
</evidence>
<evidence type="ECO:0000313" key="4">
    <source>
        <dbReference type="EMBL" id="EAT13800.1"/>
    </source>
</evidence>
<feature type="compositionally biased region" description="Low complexity" evidence="2">
    <location>
        <begin position="1789"/>
        <end position="1807"/>
    </location>
</feature>
<protein>
    <submittedName>
        <fullName evidence="4">Putative hemagglutinin/hemolysin-related protein</fullName>
    </submittedName>
</protein>
<dbReference type="Proteomes" id="UP000004263">
    <property type="component" value="Unassembled WGS sequence"/>
</dbReference>
<dbReference type="SUPFAM" id="SSF56954">
    <property type="entry name" value="Outer membrane efflux proteins (OEP)"/>
    <property type="match status" value="1"/>
</dbReference>
<evidence type="ECO:0000259" key="3">
    <source>
        <dbReference type="SMART" id="SM00912"/>
    </source>
</evidence>
<dbReference type="Gene3D" id="1.20.1600.10">
    <property type="entry name" value="Outer membrane efflux proteins (OEP)"/>
    <property type="match status" value="1"/>
</dbReference>
<dbReference type="RefSeq" id="WP_007017221.1">
    <property type="nucleotide sequence ID" value="NZ_CH724113.1"/>
</dbReference>
<feature type="coiled-coil region" evidence="1">
    <location>
        <begin position="1905"/>
        <end position="1932"/>
    </location>
</feature>
<keyword evidence="5" id="KW-1185">Reference proteome</keyword>
<comment type="caution">
    <text evidence="4">The sequence shown here is derived from an EMBL/GenBank/DDBJ whole genome shotgun (WGS) entry which is preliminary data.</text>
</comment>
<dbReference type="InterPro" id="IPR025157">
    <property type="entry name" value="Hemagglutinin_rpt"/>
</dbReference>
<feature type="compositionally biased region" description="Basic and acidic residues" evidence="2">
    <location>
        <begin position="2860"/>
        <end position="2875"/>
    </location>
</feature>
<dbReference type="SUPFAM" id="SSF51126">
    <property type="entry name" value="Pectin lyase-like"/>
    <property type="match status" value="1"/>
</dbReference>
<name>Q1N5Z2_9GAMM</name>
<evidence type="ECO:0000313" key="5">
    <source>
        <dbReference type="Proteomes" id="UP000004263"/>
    </source>
</evidence>
<proteinExistence type="predicted"/>
<feature type="compositionally biased region" description="Polar residues" evidence="2">
    <location>
        <begin position="2813"/>
        <end position="2822"/>
    </location>
</feature>
<feature type="compositionally biased region" description="Basic and acidic residues" evidence="2">
    <location>
        <begin position="983"/>
        <end position="995"/>
    </location>
</feature>